<evidence type="ECO:0000256" key="1">
    <source>
        <dbReference type="SAM" id="MobiDB-lite"/>
    </source>
</evidence>
<dbReference type="Proteomes" id="UP001321475">
    <property type="component" value="Chromosome"/>
</dbReference>
<evidence type="ECO:0000313" key="2">
    <source>
        <dbReference type="EMBL" id="BDZ42038.1"/>
    </source>
</evidence>
<organism evidence="2 3">
    <name type="scientific">Paraoerskovia sediminicola</name>
    <dbReference type="NCBI Taxonomy" id="1138587"/>
    <lineage>
        <taxon>Bacteria</taxon>
        <taxon>Bacillati</taxon>
        <taxon>Actinomycetota</taxon>
        <taxon>Actinomycetes</taxon>
        <taxon>Micrococcales</taxon>
        <taxon>Cellulomonadaceae</taxon>
        <taxon>Paraoerskovia</taxon>
    </lineage>
</organism>
<dbReference type="RefSeq" id="WP_286219091.1">
    <property type="nucleotide sequence ID" value="NZ_AP027729.1"/>
</dbReference>
<evidence type="ECO:0000313" key="3">
    <source>
        <dbReference type="Proteomes" id="UP001321475"/>
    </source>
</evidence>
<evidence type="ECO:0008006" key="4">
    <source>
        <dbReference type="Google" id="ProtNLM"/>
    </source>
</evidence>
<accession>A0ABM8G1X5</accession>
<name>A0ABM8G1X5_9CELL</name>
<reference evidence="3" key="1">
    <citation type="journal article" date="2019" name="Int. J. Syst. Evol. Microbiol.">
        <title>The Global Catalogue of Microorganisms (GCM) 10K type strain sequencing project: providing services to taxonomists for standard genome sequencing and annotation.</title>
        <authorList>
            <consortium name="The Broad Institute Genomics Platform"/>
            <consortium name="The Broad Institute Genome Sequencing Center for Infectious Disease"/>
            <person name="Wu L."/>
            <person name="Ma J."/>
        </authorList>
    </citation>
    <scope>NUCLEOTIDE SEQUENCE [LARGE SCALE GENOMIC DNA]</scope>
    <source>
        <strain evidence="3">NBRC 108565</strain>
    </source>
</reference>
<sequence>MTRGAPRAGRRVSVAGARARARARAGVAAAAAFALTLTLGACTPSDGDTESSPAPSATARPVTQAEADRLAVARFNVYDERYVDLTASIPVEGQVLELDGTADMQAHEAYAQVTTGDDPPQHALLQWTQAGKALVPLAEDDPAVDGSTLPDPPPADGWQPAALVPEDPLDAILAVILSLASDRPENAQLLLQNGAEWVGTETYDDVEADVFTAPGSDGTNTGAIRYSVDERGVLHHVTADVGRDDLVEISLTPAEDPAEIPLIPALG</sequence>
<gene>
    <name evidence="2" type="ORF">GCM10025865_13370</name>
</gene>
<feature type="region of interest" description="Disordered" evidence="1">
    <location>
        <begin position="44"/>
        <end position="65"/>
    </location>
</feature>
<proteinExistence type="predicted"/>
<dbReference type="EMBL" id="AP027729">
    <property type="protein sequence ID" value="BDZ42038.1"/>
    <property type="molecule type" value="Genomic_DNA"/>
</dbReference>
<keyword evidence="3" id="KW-1185">Reference proteome</keyword>
<protein>
    <recommendedName>
        <fullName evidence="4">LppX_LprAFG lipoprotein</fullName>
    </recommendedName>
</protein>